<protein>
    <submittedName>
        <fullName evidence="2">Uncharacterized protein</fullName>
    </submittedName>
</protein>
<sequence>MNVGCCQGAVVVVVVLLLLVALPLWSLQSCSPSLRLLTAFATDENDGERTRDQSCELAQLLHNLSQLLWFAQSLLCASLLLVKVNKMIV</sequence>
<keyword evidence="1" id="KW-0812">Transmembrane</keyword>
<evidence type="ECO:0000256" key="1">
    <source>
        <dbReference type="SAM" id="Phobius"/>
    </source>
</evidence>
<organism evidence="2 3">
    <name type="scientific">Musa troglodytarum</name>
    <name type="common">fe'i banana</name>
    <dbReference type="NCBI Taxonomy" id="320322"/>
    <lineage>
        <taxon>Eukaryota</taxon>
        <taxon>Viridiplantae</taxon>
        <taxon>Streptophyta</taxon>
        <taxon>Embryophyta</taxon>
        <taxon>Tracheophyta</taxon>
        <taxon>Spermatophyta</taxon>
        <taxon>Magnoliopsida</taxon>
        <taxon>Liliopsida</taxon>
        <taxon>Zingiberales</taxon>
        <taxon>Musaceae</taxon>
        <taxon>Musa</taxon>
    </lineage>
</organism>
<dbReference type="Proteomes" id="UP001055439">
    <property type="component" value="Chromosome 3"/>
</dbReference>
<dbReference type="EMBL" id="CP097505">
    <property type="protein sequence ID" value="URD93444.1"/>
    <property type="molecule type" value="Genomic_DNA"/>
</dbReference>
<gene>
    <name evidence="2" type="ORF">MUK42_32693</name>
</gene>
<proteinExistence type="predicted"/>
<name>A0A9E7FCH2_9LILI</name>
<feature type="transmembrane region" description="Helical" evidence="1">
    <location>
        <begin position="67"/>
        <end position="84"/>
    </location>
</feature>
<reference evidence="2" key="1">
    <citation type="submission" date="2022-05" db="EMBL/GenBank/DDBJ databases">
        <title>The Musa troglodytarum L. genome provides insights into the mechanism of non-climacteric behaviour and enrichment of carotenoids.</title>
        <authorList>
            <person name="Wang J."/>
        </authorList>
    </citation>
    <scope>NUCLEOTIDE SEQUENCE</scope>
    <source>
        <tissue evidence="2">Leaf</tissue>
    </source>
</reference>
<keyword evidence="1" id="KW-1133">Transmembrane helix</keyword>
<keyword evidence="3" id="KW-1185">Reference proteome</keyword>
<evidence type="ECO:0000313" key="2">
    <source>
        <dbReference type="EMBL" id="URD93444.1"/>
    </source>
</evidence>
<dbReference type="EMBL" id="CP097505">
    <property type="protein sequence ID" value="URD93441.1"/>
    <property type="molecule type" value="Genomic_DNA"/>
</dbReference>
<keyword evidence="1" id="KW-0472">Membrane</keyword>
<accession>A0A9E7FCH2</accession>
<evidence type="ECO:0000313" key="3">
    <source>
        <dbReference type="Proteomes" id="UP001055439"/>
    </source>
</evidence>
<dbReference type="AlphaFoldDB" id="A0A9E7FCH2"/>
<dbReference type="EMBL" id="CP097505">
    <property type="protein sequence ID" value="URD93442.1"/>
    <property type="molecule type" value="Genomic_DNA"/>
</dbReference>
<dbReference type="EMBL" id="CP097505">
    <property type="protein sequence ID" value="URD93443.1"/>
    <property type="molecule type" value="Genomic_DNA"/>
</dbReference>